<evidence type="ECO:0000259" key="5">
    <source>
        <dbReference type="Pfam" id="PF04991"/>
    </source>
</evidence>
<feature type="domain" description="LicD/FKTN/FKRP nucleotidyltransferase" evidence="5">
    <location>
        <begin position="259"/>
        <end position="361"/>
    </location>
</feature>
<reference evidence="6 7" key="1">
    <citation type="journal article" date="2019" name="Sci. Rep.">
        <title>Comparative genomics of chytrid fungi reveal insights into the obligate biotrophic and pathogenic lifestyle of Synchytrium endobioticum.</title>
        <authorList>
            <person name="van de Vossenberg B.T.L.H."/>
            <person name="Warris S."/>
            <person name="Nguyen H.D.T."/>
            <person name="van Gent-Pelzer M.P.E."/>
            <person name="Joly D.L."/>
            <person name="van de Geest H.C."/>
            <person name="Bonants P.J.M."/>
            <person name="Smith D.S."/>
            <person name="Levesque C.A."/>
            <person name="van der Lee T.A.J."/>
        </authorList>
    </citation>
    <scope>NUCLEOTIDE SEQUENCE [LARGE SCALE GENOMIC DNA]</scope>
    <source>
        <strain evidence="6 7">CBS 675.73</strain>
    </source>
</reference>
<dbReference type="Proteomes" id="UP000320333">
    <property type="component" value="Unassembled WGS sequence"/>
</dbReference>
<comment type="subcellular location">
    <subcellularLocation>
        <location evidence="1">Membrane</location>
        <topology evidence="1">Single-pass membrane protein</topology>
    </subcellularLocation>
</comment>
<dbReference type="Pfam" id="PF04991">
    <property type="entry name" value="LicD"/>
    <property type="match status" value="1"/>
</dbReference>
<dbReference type="GO" id="GO:0009100">
    <property type="term" value="P:glycoprotein metabolic process"/>
    <property type="evidence" value="ECO:0007669"/>
    <property type="project" value="UniProtKB-ARBA"/>
</dbReference>
<dbReference type="PANTHER" id="PTHR15407:SF28">
    <property type="entry name" value="RIBITOL-5-PHOSPHATE TRANSFERASE FKTN"/>
    <property type="match status" value="1"/>
</dbReference>
<sequence>MARIVVSQLPNARIGILALLITVALVRMLFSLPLPGSYSQTQTANELDLPKLGVLEAHIALQAAVISMESDSLQTETATMAVESGNSTEKPLAETPAVLAKPPPVLVNFTAVRNLSAEHSQHKLDTFSQGTLSPYFENSSCLTYTPLIDKFPAMAHRLSSLDTGRLLTIPKEHFSLVQPPPSIYTFNPANAIEYALLDIKYMFECGPDAKRDIRFSDDCTVNNTMPKPEGYKSPKLQHNLTLAHDSLKSIIKAWSTFSRQHNFIWWMSHGEMLGWFWNGKLLPWDVDLDIQMSTYDLMQLVAFNQTLIDGRFLVDVSPNIFVRSPQELNTIDARLIDSQTGYLVDITGLSLLESSNSLENQTEPDKVKCKSPHTYLLSDILPLHETVLEGIAMWRPRAAISILSREYSEKALYQERYRHVMMNETFVWQNSSSIWESIGDVPLVEEVALSSSSPSAPQEDEDNL</sequence>
<keyword evidence="4" id="KW-0472">Membrane</keyword>
<dbReference type="GO" id="GO:0016020">
    <property type="term" value="C:membrane"/>
    <property type="evidence" value="ECO:0007669"/>
    <property type="project" value="UniProtKB-SubCell"/>
</dbReference>
<dbReference type="STRING" id="246404.A0A507FDF7"/>
<evidence type="ECO:0000256" key="4">
    <source>
        <dbReference type="ARBA" id="ARBA00023136"/>
    </source>
</evidence>
<keyword evidence="7" id="KW-1185">Reference proteome</keyword>
<dbReference type="OrthoDB" id="2120817at2759"/>
<gene>
    <name evidence="6" type="ORF">CcCBS67573_g04555</name>
</gene>
<dbReference type="PANTHER" id="PTHR15407">
    <property type="entry name" value="FUKUTIN-RELATED"/>
    <property type="match status" value="1"/>
</dbReference>
<accession>A0A507FDF7</accession>
<evidence type="ECO:0000313" key="7">
    <source>
        <dbReference type="Proteomes" id="UP000320333"/>
    </source>
</evidence>
<dbReference type="InterPro" id="IPR007074">
    <property type="entry name" value="LicD/FKTN/FKRP_NTP_transf"/>
</dbReference>
<evidence type="ECO:0000256" key="1">
    <source>
        <dbReference type="ARBA" id="ARBA00004167"/>
    </source>
</evidence>
<dbReference type="AlphaFoldDB" id="A0A507FDF7"/>
<evidence type="ECO:0000313" key="6">
    <source>
        <dbReference type="EMBL" id="TPX74172.1"/>
    </source>
</evidence>
<evidence type="ECO:0000256" key="2">
    <source>
        <dbReference type="ARBA" id="ARBA00022692"/>
    </source>
</evidence>
<evidence type="ECO:0000256" key="3">
    <source>
        <dbReference type="ARBA" id="ARBA00022989"/>
    </source>
</evidence>
<name>A0A507FDF7_9FUNG</name>
<keyword evidence="2" id="KW-0812">Transmembrane</keyword>
<keyword evidence="3" id="KW-1133">Transmembrane helix</keyword>
<comment type="caution">
    <text evidence="6">The sequence shown here is derived from an EMBL/GenBank/DDBJ whole genome shotgun (WGS) entry which is preliminary data.</text>
</comment>
<dbReference type="InterPro" id="IPR009644">
    <property type="entry name" value="FKTN/MNN4/W02B3.4-1"/>
</dbReference>
<organism evidence="6 7">
    <name type="scientific">Chytriomyces confervae</name>
    <dbReference type="NCBI Taxonomy" id="246404"/>
    <lineage>
        <taxon>Eukaryota</taxon>
        <taxon>Fungi</taxon>
        <taxon>Fungi incertae sedis</taxon>
        <taxon>Chytridiomycota</taxon>
        <taxon>Chytridiomycota incertae sedis</taxon>
        <taxon>Chytridiomycetes</taxon>
        <taxon>Chytridiales</taxon>
        <taxon>Chytriomycetaceae</taxon>
        <taxon>Chytriomyces</taxon>
    </lineage>
</organism>
<dbReference type="EMBL" id="QEAP01000140">
    <property type="protein sequence ID" value="TPX74172.1"/>
    <property type="molecule type" value="Genomic_DNA"/>
</dbReference>
<proteinExistence type="predicted"/>
<protein>
    <recommendedName>
        <fullName evidence="5">LicD/FKTN/FKRP nucleotidyltransferase domain-containing protein</fullName>
    </recommendedName>
</protein>